<evidence type="ECO:0000313" key="3">
    <source>
        <dbReference type="Proteomes" id="UP000297609"/>
    </source>
</evidence>
<comment type="caution">
    <text evidence="2">The sequence shown here is derived from an EMBL/GenBank/DDBJ whole genome shotgun (WGS) entry which is preliminary data.</text>
</comment>
<sequence>MKIDHCFGAMTKMTKFRNIKGINFVKIISLFIFLLLISRNYKEIKNVTKLYLNYSDMANIYSNFITDRDATSIIKELEEVSEPIRNHFNQMIYVIPEFMNPNLVDSHQAIAFALLPCRTKLVADFRKENLENADFLIVYNKKLSELEGSNNYKTKNQSNFYTLLWKIK</sequence>
<dbReference type="OrthoDB" id="9938919at2"/>
<evidence type="ECO:0000256" key="1">
    <source>
        <dbReference type="SAM" id="Phobius"/>
    </source>
</evidence>
<keyword evidence="1" id="KW-1133">Transmembrane helix</keyword>
<keyword evidence="1" id="KW-0812">Transmembrane</keyword>
<evidence type="ECO:0000313" key="2">
    <source>
        <dbReference type="EMBL" id="TGL55663.1"/>
    </source>
</evidence>
<dbReference type="Proteomes" id="UP000297609">
    <property type="component" value="Unassembled WGS sequence"/>
</dbReference>
<protein>
    <submittedName>
        <fullName evidence="2">Uncharacterized protein</fullName>
    </submittedName>
</protein>
<name>A0A4R9JUN8_9LEPT</name>
<keyword evidence="3" id="KW-1185">Reference proteome</keyword>
<organism evidence="2 3">
    <name type="scientific">Leptospira kemamanensis</name>
    <dbReference type="NCBI Taxonomy" id="2484942"/>
    <lineage>
        <taxon>Bacteria</taxon>
        <taxon>Pseudomonadati</taxon>
        <taxon>Spirochaetota</taxon>
        <taxon>Spirochaetia</taxon>
        <taxon>Leptospirales</taxon>
        <taxon>Leptospiraceae</taxon>
        <taxon>Leptospira</taxon>
    </lineage>
</organism>
<feature type="transmembrane region" description="Helical" evidence="1">
    <location>
        <begin position="21"/>
        <end position="38"/>
    </location>
</feature>
<dbReference type="EMBL" id="RQGG01000010">
    <property type="protein sequence ID" value="TGL55663.1"/>
    <property type="molecule type" value="Genomic_DNA"/>
</dbReference>
<gene>
    <name evidence="2" type="ORF">EHQ59_04445</name>
</gene>
<reference evidence="2" key="1">
    <citation type="journal article" date="2019" name="PLoS Negl. Trop. Dis.">
        <title>Revisiting the worldwide diversity of Leptospira species in the environment.</title>
        <authorList>
            <person name="Vincent A.T."/>
            <person name="Schiettekatte O."/>
            <person name="Bourhy P."/>
            <person name="Veyrier F.J."/>
            <person name="Picardeau M."/>
        </authorList>
    </citation>
    <scope>NUCLEOTIDE SEQUENCE [LARGE SCALE GENOMIC DNA]</scope>
    <source>
        <strain evidence="2">201702454</strain>
    </source>
</reference>
<dbReference type="AlphaFoldDB" id="A0A4R9JUN8"/>
<proteinExistence type="predicted"/>
<dbReference type="RefSeq" id="WP_135617936.1">
    <property type="nucleotide sequence ID" value="NZ_RQGG01000010.1"/>
</dbReference>
<keyword evidence="1" id="KW-0472">Membrane</keyword>
<accession>A0A4R9JUN8</accession>